<evidence type="ECO:0000256" key="5">
    <source>
        <dbReference type="ARBA" id="ARBA00023136"/>
    </source>
</evidence>
<feature type="transmembrane region" description="Helical" evidence="6">
    <location>
        <begin position="150"/>
        <end position="170"/>
    </location>
</feature>
<evidence type="ECO:0000256" key="6">
    <source>
        <dbReference type="SAM" id="Phobius"/>
    </source>
</evidence>
<accession>A0A137P6E6</accession>
<feature type="transmembrane region" description="Helical" evidence="6">
    <location>
        <begin position="63"/>
        <end position="85"/>
    </location>
</feature>
<feature type="transmembrane region" description="Helical" evidence="6">
    <location>
        <begin position="256"/>
        <end position="275"/>
    </location>
</feature>
<dbReference type="EMBL" id="KQ964498">
    <property type="protein sequence ID" value="KXN70576.1"/>
    <property type="molecule type" value="Genomic_DNA"/>
</dbReference>
<feature type="transmembrane region" description="Helical" evidence="6">
    <location>
        <begin position="186"/>
        <end position="205"/>
    </location>
</feature>
<dbReference type="InterPro" id="IPR011701">
    <property type="entry name" value="MFS"/>
</dbReference>
<gene>
    <name evidence="8" type="ORF">CONCODRAFT_21195</name>
</gene>
<keyword evidence="2" id="KW-0813">Transport</keyword>
<feature type="domain" description="Major facilitator superfamily (MFS) profile" evidence="7">
    <location>
        <begin position="1"/>
        <end position="409"/>
    </location>
</feature>
<name>A0A137P6E6_CONC2</name>
<dbReference type="AlphaFoldDB" id="A0A137P6E6"/>
<evidence type="ECO:0000256" key="4">
    <source>
        <dbReference type="ARBA" id="ARBA00022989"/>
    </source>
</evidence>
<evidence type="ECO:0000256" key="1">
    <source>
        <dbReference type="ARBA" id="ARBA00004127"/>
    </source>
</evidence>
<evidence type="ECO:0000313" key="8">
    <source>
        <dbReference type="EMBL" id="KXN70576.1"/>
    </source>
</evidence>
<evidence type="ECO:0000259" key="7">
    <source>
        <dbReference type="PROSITE" id="PS50850"/>
    </source>
</evidence>
<feature type="non-terminal residue" evidence="8">
    <location>
        <position position="1"/>
    </location>
</feature>
<dbReference type="Gene3D" id="1.20.1250.20">
    <property type="entry name" value="MFS general substrate transporter like domains"/>
    <property type="match status" value="1"/>
</dbReference>
<feature type="non-terminal residue" evidence="8">
    <location>
        <position position="409"/>
    </location>
</feature>
<feature type="transmembrane region" description="Helical" evidence="6">
    <location>
        <begin position="217"/>
        <end position="235"/>
    </location>
</feature>
<reference evidence="8 9" key="1">
    <citation type="journal article" date="2015" name="Genome Biol. Evol.">
        <title>Phylogenomic analyses indicate that early fungi evolved digesting cell walls of algal ancestors of land plants.</title>
        <authorList>
            <person name="Chang Y."/>
            <person name="Wang S."/>
            <person name="Sekimoto S."/>
            <person name="Aerts A.L."/>
            <person name="Choi C."/>
            <person name="Clum A."/>
            <person name="LaButti K.M."/>
            <person name="Lindquist E.A."/>
            <person name="Yee Ngan C."/>
            <person name="Ohm R.A."/>
            <person name="Salamov A.A."/>
            <person name="Grigoriev I.V."/>
            <person name="Spatafora J.W."/>
            <person name="Berbee M.L."/>
        </authorList>
    </citation>
    <scope>NUCLEOTIDE SEQUENCE [LARGE SCALE GENOMIC DNA]</scope>
    <source>
        <strain evidence="8 9">NRRL 28638</strain>
    </source>
</reference>
<organism evidence="8 9">
    <name type="scientific">Conidiobolus coronatus (strain ATCC 28846 / CBS 209.66 / NRRL 28638)</name>
    <name type="common">Delacroixia coronata</name>
    <dbReference type="NCBI Taxonomy" id="796925"/>
    <lineage>
        <taxon>Eukaryota</taxon>
        <taxon>Fungi</taxon>
        <taxon>Fungi incertae sedis</taxon>
        <taxon>Zoopagomycota</taxon>
        <taxon>Entomophthoromycotina</taxon>
        <taxon>Entomophthoromycetes</taxon>
        <taxon>Entomophthorales</taxon>
        <taxon>Ancylistaceae</taxon>
        <taxon>Conidiobolus</taxon>
    </lineage>
</organism>
<evidence type="ECO:0000256" key="2">
    <source>
        <dbReference type="ARBA" id="ARBA00022448"/>
    </source>
</evidence>
<feature type="transmembrane region" description="Helical" evidence="6">
    <location>
        <begin position="320"/>
        <end position="340"/>
    </location>
</feature>
<dbReference type="PROSITE" id="PS50850">
    <property type="entry name" value="MFS"/>
    <property type="match status" value="1"/>
</dbReference>
<keyword evidence="9" id="KW-1185">Reference proteome</keyword>
<evidence type="ECO:0000313" key="9">
    <source>
        <dbReference type="Proteomes" id="UP000070444"/>
    </source>
</evidence>
<feature type="transmembrane region" description="Helical" evidence="6">
    <location>
        <begin position="32"/>
        <end position="51"/>
    </location>
</feature>
<dbReference type="InterPro" id="IPR020846">
    <property type="entry name" value="MFS_dom"/>
</dbReference>
<proteinExistence type="predicted"/>
<sequence length="409" mass="44768">LASCLFLGFMDTTIVSTALPAIASYFNALDGMNWVITSYLLTSTALQPLYGKFANIFGRKMTLLTAVFLFLLGSLGCGIAPNLIFLIVSRAIAGVGGGGLYSLCIIIVSDLVPIRLRSAYMTVLSTTFAFSSVVGPIAGGYMVDYLGWRWAFYINLPIGVVAIVMVLYLIEFPKSEGSIWSKLRKVDFIGCIVLIFGTITLMFGTNFSSQYGWGNVLIVWLLLSGIVILFIFLVIEFKAVKEPIVPYEVFNRTTTSIFSAAFFQGFILMVTIFYIPMFFQIVQMDSASNSGLQTLPFLLSMVIVSTCTGFAITYTDSYRIYLWIGGILMTIGVGLFSTVSDKTPMWAIYIYQIIIGTGCGLNFQPSIIAVQVKSSMEHMPIVTALLGFTRSMGGIFGISIFGSLFNSLV</sequence>
<dbReference type="GO" id="GO:0022857">
    <property type="term" value="F:transmembrane transporter activity"/>
    <property type="evidence" value="ECO:0007669"/>
    <property type="project" value="InterPro"/>
</dbReference>
<keyword evidence="5 6" id="KW-0472">Membrane</keyword>
<dbReference type="CDD" id="cd17502">
    <property type="entry name" value="MFS_Azr1_MDR_like"/>
    <property type="match status" value="1"/>
</dbReference>
<comment type="subcellular location">
    <subcellularLocation>
        <location evidence="1">Endomembrane system</location>
        <topology evidence="1">Multi-pass membrane protein</topology>
    </subcellularLocation>
</comment>
<dbReference type="Proteomes" id="UP000070444">
    <property type="component" value="Unassembled WGS sequence"/>
</dbReference>
<evidence type="ECO:0000256" key="3">
    <source>
        <dbReference type="ARBA" id="ARBA00022692"/>
    </source>
</evidence>
<feature type="transmembrane region" description="Helical" evidence="6">
    <location>
        <begin position="5"/>
        <end position="26"/>
    </location>
</feature>
<keyword evidence="4 6" id="KW-1133">Transmembrane helix</keyword>
<dbReference type="SUPFAM" id="SSF103473">
    <property type="entry name" value="MFS general substrate transporter"/>
    <property type="match status" value="2"/>
</dbReference>
<dbReference type="PANTHER" id="PTHR23501">
    <property type="entry name" value="MAJOR FACILITATOR SUPERFAMILY"/>
    <property type="match status" value="1"/>
</dbReference>
<feature type="transmembrane region" description="Helical" evidence="6">
    <location>
        <begin position="382"/>
        <end position="405"/>
    </location>
</feature>
<dbReference type="OrthoDB" id="10021397at2759"/>
<feature type="transmembrane region" description="Helical" evidence="6">
    <location>
        <begin position="119"/>
        <end position="138"/>
    </location>
</feature>
<dbReference type="PANTHER" id="PTHR23501:SF191">
    <property type="entry name" value="VACUOLAR BASIC AMINO ACID TRANSPORTER 4"/>
    <property type="match status" value="1"/>
</dbReference>
<dbReference type="InterPro" id="IPR036259">
    <property type="entry name" value="MFS_trans_sf"/>
</dbReference>
<dbReference type="STRING" id="796925.A0A137P6E6"/>
<keyword evidence="3 6" id="KW-0812">Transmembrane</keyword>
<dbReference type="GO" id="GO:0012505">
    <property type="term" value="C:endomembrane system"/>
    <property type="evidence" value="ECO:0007669"/>
    <property type="project" value="UniProtKB-SubCell"/>
</dbReference>
<dbReference type="Pfam" id="PF07690">
    <property type="entry name" value="MFS_1"/>
    <property type="match status" value="1"/>
</dbReference>
<dbReference type="Gene3D" id="1.20.1720.10">
    <property type="entry name" value="Multidrug resistance protein D"/>
    <property type="match status" value="1"/>
</dbReference>
<protein>
    <submittedName>
        <fullName evidence="8">Major facilitator superfamily MFS-1</fullName>
    </submittedName>
</protein>
<dbReference type="OMA" id="SMAFAVC"/>
<feature type="transmembrane region" description="Helical" evidence="6">
    <location>
        <begin position="91"/>
        <end position="112"/>
    </location>
</feature>
<feature type="transmembrane region" description="Helical" evidence="6">
    <location>
        <begin position="346"/>
        <end position="370"/>
    </location>
</feature>
<feature type="transmembrane region" description="Helical" evidence="6">
    <location>
        <begin position="295"/>
        <end position="313"/>
    </location>
</feature>
<dbReference type="GO" id="GO:0005886">
    <property type="term" value="C:plasma membrane"/>
    <property type="evidence" value="ECO:0007669"/>
    <property type="project" value="TreeGrafter"/>
</dbReference>